<sequence>MNSSAQAPPVQLPRRPSAPPTPNLEGGGFHKLDESTKRAVRKRDISEPTFVSSTSRVPTVNLPEEARSRSGSRSGTRSRSGSLLATASTPNLHALANNPAHAPPLPPINPKRRNMLGFRGGRKAEDEMAGDSPQMPFAPHHAIHLQNDGNSAFSISDEDEGGARDRRRLRKATSEANGMNVRARQTQYNAPPMPNRSPMPGGMI</sequence>
<gene>
    <name evidence="2" type="ORF">HYQ45_000211</name>
</gene>
<organism evidence="2 3">
    <name type="scientific">Verticillium longisporum</name>
    <name type="common">Verticillium dahliae var. longisporum</name>
    <dbReference type="NCBI Taxonomy" id="100787"/>
    <lineage>
        <taxon>Eukaryota</taxon>
        <taxon>Fungi</taxon>
        <taxon>Dikarya</taxon>
        <taxon>Ascomycota</taxon>
        <taxon>Pezizomycotina</taxon>
        <taxon>Sordariomycetes</taxon>
        <taxon>Hypocreomycetidae</taxon>
        <taxon>Glomerellales</taxon>
        <taxon>Plectosphaerellaceae</taxon>
        <taxon>Verticillium</taxon>
    </lineage>
</organism>
<feature type="compositionally biased region" description="Low complexity" evidence="1">
    <location>
        <begin position="69"/>
        <end position="82"/>
    </location>
</feature>
<evidence type="ECO:0000256" key="1">
    <source>
        <dbReference type="SAM" id="MobiDB-lite"/>
    </source>
</evidence>
<feature type="compositionally biased region" description="Low complexity" evidence="1">
    <location>
        <begin position="90"/>
        <end position="100"/>
    </location>
</feature>
<feature type="region of interest" description="Disordered" evidence="1">
    <location>
        <begin position="1"/>
        <end position="204"/>
    </location>
</feature>
<accession>A0A8I3A1G6</accession>
<comment type="caution">
    <text evidence="2">The sequence shown here is derived from an EMBL/GenBank/DDBJ whole genome shotgun (WGS) entry which is preliminary data.</text>
</comment>
<dbReference type="AlphaFoldDB" id="A0A8I3A1G6"/>
<evidence type="ECO:0000313" key="3">
    <source>
        <dbReference type="Proteomes" id="UP000689129"/>
    </source>
</evidence>
<name>A0A8I3A1G6_VERLO</name>
<dbReference type="Proteomes" id="UP000689129">
    <property type="component" value="Unassembled WGS sequence"/>
</dbReference>
<proteinExistence type="predicted"/>
<dbReference type="EMBL" id="JAEMWZ010000004">
    <property type="protein sequence ID" value="KAG7143560.1"/>
    <property type="molecule type" value="Genomic_DNA"/>
</dbReference>
<protein>
    <submittedName>
        <fullName evidence="2">Uncharacterized protein</fullName>
    </submittedName>
</protein>
<reference evidence="2" key="1">
    <citation type="journal article" date="2021" name="Mol. Plant Pathol.">
        <title>A 20-kb lineage-specific genomic region tames virulence in pathogenic amphidiploid Verticillium longisporum.</title>
        <authorList>
            <person name="Harting R."/>
            <person name="Starke J."/>
            <person name="Kusch H."/>
            <person name="Poggeler S."/>
            <person name="Maurus I."/>
            <person name="Schluter R."/>
            <person name="Landesfeind M."/>
            <person name="Bulla I."/>
            <person name="Nowrousian M."/>
            <person name="de Jonge R."/>
            <person name="Stahlhut G."/>
            <person name="Hoff K.J."/>
            <person name="Asshauer K.P."/>
            <person name="Thurmer A."/>
            <person name="Stanke M."/>
            <person name="Daniel R."/>
            <person name="Morgenstern B."/>
            <person name="Thomma B.P.H.J."/>
            <person name="Kronstad J.W."/>
            <person name="Braus-Stromeyer S.A."/>
            <person name="Braus G.H."/>
        </authorList>
    </citation>
    <scope>NUCLEOTIDE SEQUENCE</scope>
    <source>
        <strain evidence="2">Vl32</strain>
    </source>
</reference>
<evidence type="ECO:0000313" key="2">
    <source>
        <dbReference type="EMBL" id="KAG7143560.1"/>
    </source>
</evidence>
<feature type="compositionally biased region" description="Polar residues" evidence="1">
    <location>
        <begin position="49"/>
        <end position="58"/>
    </location>
</feature>
<dbReference type="OrthoDB" id="5267958at2759"/>
<feature type="compositionally biased region" description="Basic and acidic residues" evidence="1">
    <location>
        <begin position="28"/>
        <end position="46"/>
    </location>
</feature>